<comment type="caution">
    <text evidence="1">The sequence shown here is derived from an EMBL/GenBank/DDBJ whole genome shotgun (WGS) entry which is preliminary data.</text>
</comment>
<protein>
    <submittedName>
        <fullName evidence="1">7672_t:CDS:1</fullName>
    </submittedName>
</protein>
<evidence type="ECO:0000313" key="1">
    <source>
        <dbReference type="EMBL" id="CAG8512141.1"/>
    </source>
</evidence>
<evidence type="ECO:0000313" key="2">
    <source>
        <dbReference type="Proteomes" id="UP000789366"/>
    </source>
</evidence>
<dbReference type="EMBL" id="CAJVPW010002735">
    <property type="protein sequence ID" value="CAG8512141.1"/>
    <property type="molecule type" value="Genomic_DNA"/>
</dbReference>
<organism evidence="1 2">
    <name type="scientific">Cetraspora pellucida</name>
    <dbReference type="NCBI Taxonomy" id="1433469"/>
    <lineage>
        <taxon>Eukaryota</taxon>
        <taxon>Fungi</taxon>
        <taxon>Fungi incertae sedis</taxon>
        <taxon>Mucoromycota</taxon>
        <taxon>Glomeromycotina</taxon>
        <taxon>Glomeromycetes</taxon>
        <taxon>Diversisporales</taxon>
        <taxon>Gigasporaceae</taxon>
        <taxon>Cetraspora</taxon>
    </lineage>
</organism>
<dbReference type="Proteomes" id="UP000789366">
    <property type="component" value="Unassembled WGS sequence"/>
</dbReference>
<proteinExistence type="predicted"/>
<accession>A0ACA9L5J3</accession>
<keyword evidence="2" id="KW-1185">Reference proteome</keyword>
<sequence length="360" mass="41270">MKCTIKFSISILGSLNNSAPHFNRAQLRSVNKINNMKFKLNNIQSIIGLSPLLQHQLGGNKQAITSTINKISIGLSRYCSITTSSLLANKPFRSPTMSRLKNHPRISYMLTSFKNLLNRESLKYFHPFKKHGSEDLMIHYIIASNMLVFLFWKLAEMNAVEYRNPTYLNFLSRNFVVSLENVKDGRWWNVVTCAFSHKDLDHLIVNMFVLWGFGRQILEMLGRRQFLFIYFGSALSASLSYLLYTNYTRKRKSTASYNEKGYRRHYIGSMGASGSLMALSTIFACTFPNATFLVFFVIPAPAIVVVGLYALYDIYRAWNVSYGKIDSASHLGGVAFGLLYYFTKIKPRTGKYTKLWRGRF</sequence>
<name>A0ACA9L5J3_9GLOM</name>
<gene>
    <name evidence="1" type="ORF">SPELUC_LOCUS3526</name>
</gene>
<reference evidence="1" key="1">
    <citation type="submission" date="2021-06" db="EMBL/GenBank/DDBJ databases">
        <authorList>
            <person name="Kallberg Y."/>
            <person name="Tangrot J."/>
            <person name="Rosling A."/>
        </authorList>
    </citation>
    <scope>NUCLEOTIDE SEQUENCE</scope>
    <source>
        <strain evidence="1">28 12/20/2015</strain>
    </source>
</reference>